<organism evidence="1">
    <name type="scientific">Kitasatospora sp. CMC57</name>
    <dbReference type="NCBI Taxonomy" id="3231513"/>
    <lineage>
        <taxon>Bacteria</taxon>
        <taxon>Bacillati</taxon>
        <taxon>Actinomycetota</taxon>
        <taxon>Actinomycetes</taxon>
        <taxon>Kitasatosporales</taxon>
        <taxon>Streptomycetaceae</taxon>
        <taxon>Kitasatospora</taxon>
    </lineage>
</organism>
<keyword evidence="1" id="KW-0614">Plasmid</keyword>
<proteinExistence type="predicted"/>
<gene>
    <name evidence="1" type="ORF">KCMC57_64270</name>
</gene>
<dbReference type="AlphaFoldDB" id="A0AB33K399"/>
<sequence length="87" mass="9702">MSDQPAFGFEVKYVDYADEPWNDGKPGWKVQLPHKCGDWRIDPGWSFTDVSTRQDALDELDAFIAEAQQARAALAAGQEYPTKGAPK</sequence>
<protein>
    <submittedName>
        <fullName evidence="1">Uncharacterized protein</fullName>
    </submittedName>
</protein>
<dbReference type="KEGG" id="kic:KCMC57_64270"/>
<dbReference type="EMBL" id="AP035882">
    <property type="protein sequence ID" value="BFP50059.1"/>
    <property type="molecule type" value="Genomic_DNA"/>
</dbReference>
<evidence type="ECO:0000313" key="1">
    <source>
        <dbReference type="EMBL" id="BFP50059.1"/>
    </source>
</evidence>
<name>A0AB33K399_9ACTN</name>
<accession>A0AB33K399</accession>
<geneLocation type="plasmid" evidence="1">
    <name>pCMC57_01</name>
</geneLocation>
<dbReference type="RefSeq" id="WP_407992449.1">
    <property type="nucleotide sequence ID" value="NZ_AP035882.1"/>
</dbReference>
<reference evidence="1" key="1">
    <citation type="submission" date="2024-07" db="EMBL/GenBank/DDBJ databases">
        <title>Complete genome sequences of cellulolytic bacteria, Kitasatospora sp. CMC57 and Streptomyces sp. CMC78, isolated from Japanese agricultural soil.</title>
        <authorList>
            <person name="Hashimoto T."/>
            <person name="Ito M."/>
            <person name="Iwamoto M."/>
            <person name="Fukahori D."/>
            <person name="Shoda T."/>
            <person name="Sakoda M."/>
            <person name="Morohoshi T."/>
            <person name="Mitsuboshi M."/>
            <person name="Nishizawa T."/>
        </authorList>
    </citation>
    <scope>NUCLEOTIDE SEQUENCE</scope>
    <source>
        <strain evidence="1">CMC57</strain>
        <plasmid evidence="1">pCMC57_01</plasmid>
    </source>
</reference>